<dbReference type="RefSeq" id="WP_348826812.1">
    <property type="nucleotide sequence ID" value="NZ_CP098827.1"/>
</dbReference>
<proteinExistence type="predicted"/>
<reference evidence="2" key="1">
    <citation type="submission" date="2022-06" db="EMBL/GenBank/DDBJ databases">
        <title>A novel DMS-producing enzyme.</title>
        <authorList>
            <person name="Zhang Y."/>
        </authorList>
    </citation>
    <scope>NUCLEOTIDE SEQUENCE</scope>
    <source>
        <strain evidence="2">RT37</strain>
    </source>
</reference>
<evidence type="ECO:0000313" key="2">
    <source>
        <dbReference type="EMBL" id="XBO69783.1"/>
    </source>
</evidence>
<accession>A0AAU7KF29</accession>
<sequence>MARHIDQILNAATQRSLSSEELKLLTSYIRNLEQNRMPPEDVLVKRIKELEGKLDDCRQKLRSVDRNEIMD</sequence>
<dbReference type="EMBL" id="CP098827">
    <property type="protein sequence ID" value="XBO69783.1"/>
    <property type="molecule type" value="Genomic_DNA"/>
</dbReference>
<keyword evidence="1" id="KW-0175">Coiled coil</keyword>
<dbReference type="AlphaFoldDB" id="A0AAU7KF29"/>
<evidence type="ECO:0000256" key="1">
    <source>
        <dbReference type="SAM" id="Coils"/>
    </source>
</evidence>
<protein>
    <submittedName>
        <fullName evidence="2">Uncharacterized protein</fullName>
    </submittedName>
</protein>
<organism evidence="2">
    <name type="scientific">Halomonas sp. RT37</name>
    <dbReference type="NCBI Taxonomy" id="2950872"/>
    <lineage>
        <taxon>Bacteria</taxon>
        <taxon>Pseudomonadati</taxon>
        <taxon>Pseudomonadota</taxon>
        <taxon>Gammaproteobacteria</taxon>
        <taxon>Oceanospirillales</taxon>
        <taxon>Halomonadaceae</taxon>
        <taxon>Halomonas</taxon>
    </lineage>
</organism>
<feature type="coiled-coil region" evidence="1">
    <location>
        <begin position="40"/>
        <end position="67"/>
    </location>
</feature>
<name>A0AAU7KF29_9GAMM</name>
<gene>
    <name evidence="2" type="ORF">NFG58_14260</name>
</gene>